<sequence>MGALELRDSVLQYINTADERLLKVVKAVIESYQEEEIIAFSADGKPITRAIYKEEIAKAELDIKKGNVISQEDLEKESENW</sequence>
<name>A0A227NMZ9_9FLAO</name>
<dbReference type="EMBL" id="MUGS01000062">
    <property type="protein sequence ID" value="OXE99122.1"/>
    <property type="molecule type" value="Genomic_DNA"/>
</dbReference>
<dbReference type="Proteomes" id="UP000214684">
    <property type="component" value="Unassembled WGS sequence"/>
</dbReference>
<organism evidence="1 2">
    <name type="scientific">Flavobacterium araucananum</name>
    <dbReference type="NCBI Taxonomy" id="946678"/>
    <lineage>
        <taxon>Bacteria</taxon>
        <taxon>Pseudomonadati</taxon>
        <taxon>Bacteroidota</taxon>
        <taxon>Flavobacteriia</taxon>
        <taxon>Flavobacteriales</taxon>
        <taxon>Flavobacteriaceae</taxon>
        <taxon>Flavobacterium</taxon>
    </lineage>
</organism>
<keyword evidence="2" id="KW-1185">Reference proteome</keyword>
<evidence type="ECO:0000313" key="2">
    <source>
        <dbReference type="Proteomes" id="UP000214684"/>
    </source>
</evidence>
<proteinExistence type="predicted"/>
<dbReference type="OrthoDB" id="1446355at2"/>
<evidence type="ECO:0000313" key="1">
    <source>
        <dbReference type="EMBL" id="OXE99122.1"/>
    </source>
</evidence>
<gene>
    <name evidence="1" type="ORF">B0A64_21905</name>
</gene>
<reference evidence="1 2" key="1">
    <citation type="submission" date="2016-11" db="EMBL/GenBank/DDBJ databases">
        <title>Whole genomes of Flavobacteriaceae.</title>
        <authorList>
            <person name="Stine C."/>
            <person name="Li C."/>
            <person name="Tadesse D."/>
        </authorList>
    </citation>
    <scope>NUCLEOTIDE SEQUENCE [LARGE SCALE GENOMIC DNA]</scope>
    <source>
        <strain evidence="1 2">DSM 24704</strain>
    </source>
</reference>
<protein>
    <submittedName>
        <fullName evidence="1">Uncharacterized protein</fullName>
    </submittedName>
</protein>
<comment type="caution">
    <text evidence="1">The sequence shown here is derived from an EMBL/GenBank/DDBJ whole genome shotgun (WGS) entry which is preliminary data.</text>
</comment>
<dbReference type="RefSeq" id="WP_089481605.1">
    <property type="nucleotide sequence ID" value="NZ_MUGS01000062.1"/>
</dbReference>
<accession>A0A227NMZ9</accession>
<dbReference type="AlphaFoldDB" id="A0A227NMZ9"/>